<feature type="domain" description="Peptidase S1" evidence="10">
    <location>
        <begin position="154"/>
        <end position="401"/>
    </location>
</feature>
<dbReference type="SMART" id="SM00020">
    <property type="entry name" value="Tryp_SPc"/>
    <property type="match status" value="1"/>
</dbReference>
<dbReference type="Gene3D" id="3.30.1640.30">
    <property type="match status" value="1"/>
</dbReference>
<dbReference type="FunFam" id="2.40.10.10:FF:000028">
    <property type="entry name" value="Serine protease easter"/>
    <property type="match status" value="1"/>
</dbReference>
<proteinExistence type="inferred from homology"/>
<dbReference type="Pfam" id="PF00089">
    <property type="entry name" value="Trypsin"/>
    <property type="match status" value="1"/>
</dbReference>
<reference evidence="13" key="1">
    <citation type="submission" date="2025-08" db="UniProtKB">
        <authorList>
            <consortium name="RefSeq"/>
        </authorList>
    </citation>
    <scope>IDENTIFICATION</scope>
    <source>
        <strain evidence="13">USDA-PBARC FA_bdor</strain>
        <tissue evidence="13">Whole organism</tissue>
    </source>
</reference>
<evidence type="ECO:0000256" key="7">
    <source>
        <dbReference type="ARBA" id="ARBA00024195"/>
    </source>
</evidence>
<dbReference type="GO" id="GO:0004252">
    <property type="term" value="F:serine-type endopeptidase activity"/>
    <property type="evidence" value="ECO:0007669"/>
    <property type="project" value="InterPro"/>
</dbReference>
<evidence type="ECO:0000256" key="8">
    <source>
        <dbReference type="RuleBase" id="RU363034"/>
    </source>
</evidence>
<keyword evidence="1 8" id="KW-0645">Protease</keyword>
<evidence type="ECO:0000256" key="1">
    <source>
        <dbReference type="ARBA" id="ARBA00022670"/>
    </source>
</evidence>
<evidence type="ECO:0000256" key="3">
    <source>
        <dbReference type="ARBA" id="ARBA00022801"/>
    </source>
</evidence>
<evidence type="ECO:0000313" key="12">
    <source>
        <dbReference type="Proteomes" id="UP000694866"/>
    </source>
</evidence>
<dbReference type="SMART" id="SM00680">
    <property type="entry name" value="CLIP"/>
    <property type="match status" value="1"/>
</dbReference>
<keyword evidence="5" id="KW-1015">Disulfide bond</keyword>
<dbReference type="InterPro" id="IPR038565">
    <property type="entry name" value="CLIP_sf"/>
</dbReference>
<dbReference type="KEGG" id="fas:105272474"/>
<dbReference type="PROSITE" id="PS50240">
    <property type="entry name" value="TRYPSIN_DOM"/>
    <property type="match status" value="1"/>
</dbReference>
<organism evidence="12 13">
    <name type="scientific">Fopius arisanus</name>
    <dbReference type="NCBI Taxonomy" id="64838"/>
    <lineage>
        <taxon>Eukaryota</taxon>
        <taxon>Metazoa</taxon>
        <taxon>Ecdysozoa</taxon>
        <taxon>Arthropoda</taxon>
        <taxon>Hexapoda</taxon>
        <taxon>Insecta</taxon>
        <taxon>Pterygota</taxon>
        <taxon>Neoptera</taxon>
        <taxon>Endopterygota</taxon>
        <taxon>Hymenoptera</taxon>
        <taxon>Apocrita</taxon>
        <taxon>Ichneumonoidea</taxon>
        <taxon>Braconidae</taxon>
        <taxon>Opiinae</taxon>
        <taxon>Fopius</taxon>
    </lineage>
</organism>
<feature type="chain" id="PRO_5040317792" evidence="9">
    <location>
        <begin position="17"/>
        <end position="402"/>
    </location>
</feature>
<keyword evidence="3 8" id="KW-0378">Hydrolase</keyword>
<dbReference type="PROSITE" id="PS51888">
    <property type="entry name" value="CLIP"/>
    <property type="match status" value="1"/>
</dbReference>
<keyword evidence="12" id="KW-1185">Reference proteome</keyword>
<dbReference type="InterPro" id="IPR051487">
    <property type="entry name" value="Ser/Thr_Proteases_Immune/Dev"/>
</dbReference>
<accession>A0A9R1U8K1</accession>
<dbReference type="OrthoDB" id="6339452at2759"/>
<keyword evidence="2 9" id="KW-0732">Signal</keyword>
<name>A0A9R1U8K1_9HYME</name>
<feature type="signal peptide" evidence="9">
    <location>
        <begin position="1"/>
        <end position="16"/>
    </location>
</feature>
<evidence type="ECO:0000259" key="11">
    <source>
        <dbReference type="PROSITE" id="PS51888"/>
    </source>
</evidence>
<evidence type="ECO:0000313" key="13">
    <source>
        <dbReference type="RefSeq" id="XP_011312926.1"/>
    </source>
</evidence>
<dbReference type="AlphaFoldDB" id="A0A9R1U8K1"/>
<dbReference type="PROSITE" id="PS00135">
    <property type="entry name" value="TRYPSIN_SER"/>
    <property type="match status" value="1"/>
</dbReference>
<dbReference type="SUPFAM" id="SSF50494">
    <property type="entry name" value="Trypsin-like serine proteases"/>
    <property type="match status" value="1"/>
</dbReference>
<feature type="domain" description="Clip" evidence="11">
    <location>
        <begin position="23"/>
        <end position="68"/>
    </location>
</feature>
<comment type="similarity">
    <text evidence="7">Belongs to the peptidase S1 family. CLIP subfamily.</text>
</comment>
<dbReference type="PRINTS" id="PR00722">
    <property type="entry name" value="CHYMOTRYPSIN"/>
</dbReference>
<dbReference type="PANTHER" id="PTHR24256">
    <property type="entry name" value="TRYPTASE-RELATED"/>
    <property type="match status" value="1"/>
</dbReference>
<dbReference type="Gene3D" id="2.40.10.10">
    <property type="entry name" value="Trypsin-like serine proteases"/>
    <property type="match status" value="1"/>
</dbReference>
<dbReference type="InterPro" id="IPR018114">
    <property type="entry name" value="TRYPSIN_HIS"/>
</dbReference>
<evidence type="ECO:0000259" key="10">
    <source>
        <dbReference type="PROSITE" id="PS50240"/>
    </source>
</evidence>
<keyword evidence="4 8" id="KW-0720">Serine protease</keyword>
<dbReference type="InterPro" id="IPR001254">
    <property type="entry name" value="Trypsin_dom"/>
</dbReference>
<dbReference type="InterPro" id="IPR033116">
    <property type="entry name" value="TRYPSIN_SER"/>
</dbReference>
<dbReference type="Proteomes" id="UP000694866">
    <property type="component" value="Unplaced"/>
</dbReference>
<evidence type="ECO:0000256" key="6">
    <source>
        <dbReference type="ARBA" id="ARBA00023180"/>
    </source>
</evidence>
<dbReference type="InterPro" id="IPR009003">
    <property type="entry name" value="Peptidase_S1_PA"/>
</dbReference>
<sequence>MVIIILSFLLLTRAFAQKNTGDFCIMKGGNPGICTELSQCTIIDQQLQNGTLAVARCGWAGFLPIICCPLSSQDISTETLRERSGAKPKVTMHSMFSTSTPLVVPGATKLGLLAMQMCTLYTKSVYTLVIPPILAGDRKPVNTSLCLSKSQKLIVGGTKAEPKEFPHMVAVGYNTGSGIDWGCGGTLVSESFVLTAAHCTFSSNSGFAEWIRVGDLNLRQTSDDAKPQDRKIIKRIHHPSYQASSHYHDIALLKTDIPVNFDSWVRPACLPTARSLEYTGKAIATGWGKVDWNDEEGSNTLLKVTLPVMPPGTCNQTFNGNTINSKLVYGIVDDWQICAGEEGKDTCQGDSGGPLVIPDAANDCMYNVIGVTSVGRLCGTIIPGVYTRVYYYLSWLEEEIWG</sequence>
<evidence type="ECO:0000256" key="4">
    <source>
        <dbReference type="ARBA" id="ARBA00022825"/>
    </source>
</evidence>
<protein>
    <submittedName>
        <fullName evidence="13">Serine protease snake isoform X1</fullName>
    </submittedName>
</protein>
<dbReference type="GeneID" id="105272474"/>
<evidence type="ECO:0000256" key="5">
    <source>
        <dbReference type="ARBA" id="ARBA00023157"/>
    </source>
</evidence>
<dbReference type="InterPro" id="IPR001314">
    <property type="entry name" value="Peptidase_S1A"/>
</dbReference>
<dbReference type="RefSeq" id="XP_011312926.1">
    <property type="nucleotide sequence ID" value="XM_011314624.1"/>
</dbReference>
<evidence type="ECO:0000256" key="9">
    <source>
        <dbReference type="SAM" id="SignalP"/>
    </source>
</evidence>
<dbReference type="PROSITE" id="PS00134">
    <property type="entry name" value="TRYPSIN_HIS"/>
    <property type="match status" value="1"/>
</dbReference>
<gene>
    <name evidence="13" type="primary">LOC105272474</name>
</gene>
<dbReference type="InterPro" id="IPR022700">
    <property type="entry name" value="CLIP"/>
</dbReference>
<evidence type="ECO:0000256" key="2">
    <source>
        <dbReference type="ARBA" id="ARBA00022729"/>
    </source>
</evidence>
<dbReference type="CDD" id="cd00190">
    <property type="entry name" value="Tryp_SPc"/>
    <property type="match status" value="1"/>
</dbReference>
<dbReference type="InterPro" id="IPR043504">
    <property type="entry name" value="Peptidase_S1_PA_chymotrypsin"/>
</dbReference>
<dbReference type="GO" id="GO:0006508">
    <property type="term" value="P:proteolysis"/>
    <property type="evidence" value="ECO:0007669"/>
    <property type="project" value="UniProtKB-KW"/>
</dbReference>
<keyword evidence="6" id="KW-0325">Glycoprotein</keyword>